<name>A0A075GLT4_9EURY</name>
<reference evidence="1" key="1">
    <citation type="journal article" date="2014" name="Genome Biol. Evol.">
        <title>Pangenome evidence for extensive interdomain horizontal transfer affecting lineage core and shell genes in uncultured planktonic thaumarchaeota and euryarchaeota.</title>
        <authorList>
            <person name="Deschamps P."/>
            <person name="Zivanovic Y."/>
            <person name="Moreira D."/>
            <person name="Rodriguez-Valera F."/>
            <person name="Lopez-Garcia P."/>
        </authorList>
    </citation>
    <scope>NUCLEOTIDE SEQUENCE</scope>
</reference>
<evidence type="ECO:0000313" key="1">
    <source>
        <dbReference type="EMBL" id="AIF04854.1"/>
    </source>
</evidence>
<protein>
    <submittedName>
        <fullName evidence="1">Uncharacterized protein</fullName>
    </submittedName>
</protein>
<accession>A0A075GLT4</accession>
<dbReference type="Pfam" id="PF19891">
    <property type="entry name" value="DUF6364"/>
    <property type="match status" value="1"/>
</dbReference>
<proteinExistence type="predicted"/>
<sequence>MARTKLTLTVDPDVLAEAKAKAQSQYTSISGLVENFLQFYSEARLYCFSCGVALDVTERETCAKCGFLKCSDCAKCGCDLSDEARQAVFHMRRVYEELLAGRVG</sequence>
<dbReference type="AlphaFoldDB" id="A0A075GLT4"/>
<dbReference type="EMBL" id="KF900721">
    <property type="protein sequence ID" value="AIF04854.1"/>
    <property type="molecule type" value="Genomic_DNA"/>
</dbReference>
<organism evidence="1">
    <name type="scientific">uncultured marine group II/III euryarchaeote KM3_177_A07</name>
    <dbReference type="NCBI Taxonomy" id="1457938"/>
    <lineage>
        <taxon>Archaea</taxon>
        <taxon>Methanobacteriati</taxon>
        <taxon>Methanobacteriota</taxon>
        <taxon>environmental samples</taxon>
    </lineage>
</organism>
<dbReference type="InterPro" id="IPR045944">
    <property type="entry name" value="DUF6364"/>
</dbReference>